<dbReference type="InParanoid" id="C8XK61"/>
<sequence length="784" mass="82989" precursor="true">MPTVRRHPPRLLVIQAVAGLVGVLLVLGALAGTVGLRTPGWVVGVGYGLTLTGLLIRAVWRTGRGHLGPADAVTLTRAVLVGGLTALVADSISGPAPVSMMVALATVALALDAVDGRVARRTGTVTPAGARFDMEVDSFLLLVLAVYDVRLLGSWVLLIGAARYLFVAATWRWPWLDRPAPPRYWAKVVAAIQGIVLTVTMAGLLPTPVLAVAVLAALGLLVESFGRQVWWLFRHARPDRSAEGAASARAVSPTRRVLAGLTTAVAVGLVWFGLVGPSDPSQLDVTAFLRIPLEALIMVALVLTLPRRAGQVVAVLGGVLLGVLTVIKLLDIGFLAALDRPFNLLSDWSYARSFVELLGGSLGDAAGTAVGIATAVLIVGLLVLLPLAVRRLVRVAGRDRALTYRFVGAFGVIWLVAATVGLQVAPGAPLAAAEAAETAYQELSTVRAGLADREDFAEQLARPTLPPSALTGLAGKDVVIAFVESYGRVAVQDPAISPGVDAVLNNGTRQLTAAGFGGRSAFLTSPTFGGISWLAHSTLESGLWVNNQARYDQLTATPRATLISTFRDAGWRTVLNVPANTRDWPEGQRFYGPDRIDDARTVGYRGPPFAFGAPPDQYTLAHFARTELAPTDRAPVMAEIDLLTSHSPWAPLPELVDWARVGDGTVFTGMPERSPSVDQVWASGDRVRAAYGATIEYSLSALISFVLTYGDDDLVLVVLGDHQPASIVSGADAGRDVPVTIISKDPAVLDAIAPWGWQPGLHPDPQAPVWRMDEFGDRFLRAFA</sequence>
<feature type="transmembrane region" description="Helical" evidence="3">
    <location>
        <begin position="257"/>
        <end position="275"/>
    </location>
</feature>
<feature type="transmembrane region" description="Helical" evidence="3">
    <location>
        <begin position="40"/>
        <end position="60"/>
    </location>
</feature>
<dbReference type="Gene3D" id="3.40.720.10">
    <property type="entry name" value="Alkaline Phosphatase, subunit A"/>
    <property type="match status" value="1"/>
</dbReference>
<dbReference type="Proteomes" id="UP000002218">
    <property type="component" value="Chromosome"/>
</dbReference>
<dbReference type="AlphaFoldDB" id="C8XK61"/>
<protein>
    <submittedName>
        <fullName evidence="4">CDP-alcohol phosphatidyltransferase</fullName>
    </submittedName>
</protein>
<feature type="transmembrane region" description="Helical" evidence="3">
    <location>
        <begin position="401"/>
        <end position="422"/>
    </location>
</feature>
<dbReference type="HOGENOM" id="CLU_018391_0_0_11"/>
<dbReference type="KEGG" id="nml:Namu_0314"/>
<dbReference type="Gene3D" id="1.20.120.1760">
    <property type="match status" value="1"/>
</dbReference>
<dbReference type="eggNOG" id="COG0558">
    <property type="taxonomic scope" value="Bacteria"/>
</dbReference>
<evidence type="ECO:0000256" key="2">
    <source>
        <dbReference type="RuleBase" id="RU003750"/>
    </source>
</evidence>
<dbReference type="GO" id="GO:0008654">
    <property type="term" value="P:phospholipid biosynthetic process"/>
    <property type="evidence" value="ECO:0007669"/>
    <property type="project" value="InterPro"/>
</dbReference>
<dbReference type="SUPFAM" id="SSF53649">
    <property type="entry name" value="Alkaline phosphatase-like"/>
    <property type="match status" value="1"/>
</dbReference>
<evidence type="ECO:0000313" key="4">
    <source>
        <dbReference type="EMBL" id="ACV76744.1"/>
    </source>
</evidence>
<feature type="transmembrane region" description="Helical" evidence="3">
    <location>
        <begin position="12"/>
        <end position="34"/>
    </location>
</feature>
<reference evidence="5" key="1">
    <citation type="submission" date="2009-09" db="EMBL/GenBank/DDBJ databases">
        <title>The complete genome of Nakamurella multipartita DSM 44233.</title>
        <authorList>
            <consortium name="US DOE Joint Genome Institute (JGI-PGF)"/>
            <person name="Lucas S."/>
            <person name="Copeland A."/>
            <person name="Lapidus A."/>
            <person name="Glavina del Rio T."/>
            <person name="Dalin E."/>
            <person name="Tice H."/>
            <person name="Bruce D."/>
            <person name="Goodwin L."/>
            <person name="Pitluck S."/>
            <person name="Kyrpides N."/>
            <person name="Mavromatis K."/>
            <person name="Ivanova N."/>
            <person name="Ovchinnikova G."/>
            <person name="Sims D."/>
            <person name="Meincke L."/>
            <person name="Brettin T."/>
            <person name="Detter J.C."/>
            <person name="Han C."/>
            <person name="Larimer F."/>
            <person name="Land M."/>
            <person name="Hauser L."/>
            <person name="Markowitz V."/>
            <person name="Cheng J.-F."/>
            <person name="Hugenholtz P."/>
            <person name="Woyke T."/>
            <person name="Wu D."/>
            <person name="Klenk H.-P."/>
            <person name="Eisen J.A."/>
        </authorList>
    </citation>
    <scope>NUCLEOTIDE SEQUENCE [LARGE SCALE GENOMIC DNA]</scope>
    <source>
        <strain evidence="5">ATCC 700099 / DSM 44233 / CIP 104796 / JCM 9543 / NBRC 105858 / Y-104</strain>
    </source>
</reference>
<dbReference type="GO" id="GO:0016780">
    <property type="term" value="F:phosphotransferase activity, for other substituted phosphate groups"/>
    <property type="evidence" value="ECO:0007669"/>
    <property type="project" value="InterPro"/>
</dbReference>
<dbReference type="GO" id="GO:0016020">
    <property type="term" value="C:membrane"/>
    <property type="evidence" value="ECO:0007669"/>
    <property type="project" value="InterPro"/>
</dbReference>
<keyword evidence="3" id="KW-0472">Membrane</keyword>
<reference evidence="4 5" key="2">
    <citation type="journal article" date="2010" name="Stand. Genomic Sci.">
        <title>Complete genome sequence of Nakamurella multipartita type strain (Y-104).</title>
        <authorList>
            <person name="Tice H."/>
            <person name="Mayilraj S."/>
            <person name="Sims D."/>
            <person name="Lapidus A."/>
            <person name="Nolan M."/>
            <person name="Lucas S."/>
            <person name="Glavina Del Rio T."/>
            <person name="Copeland A."/>
            <person name="Cheng J.F."/>
            <person name="Meincke L."/>
            <person name="Bruce D."/>
            <person name="Goodwin L."/>
            <person name="Pitluck S."/>
            <person name="Ivanova N."/>
            <person name="Mavromatis K."/>
            <person name="Ovchinnikova G."/>
            <person name="Pati A."/>
            <person name="Chen A."/>
            <person name="Palaniappan K."/>
            <person name="Land M."/>
            <person name="Hauser L."/>
            <person name="Chang Y.J."/>
            <person name="Jeffries C.D."/>
            <person name="Detter J.C."/>
            <person name="Brettin T."/>
            <person name="Rohde M."/>
            <person name="Goker M."/>
            <person name="Bristow J."/>
            <person name="Eisen J.A."/>
            <person name="Markowitz V."/>
            <person name="Hugenholtz P."/>
            <person name="Kyrpides N.C."/>
            <person name="Klenk H.P."/>
            <person name="Chen F."/>
        </authorList>
    </citation>
    <scope>NUCLEOTIDE SEQUENCE [LARGE SCALE GENOMIC DNA]</scope>
    <source>
        <strain evidence="5">ATCC 700099 / DSM 44233 / CIP 104796 / JCM 9543 / NBRC 105858 / Y-104</strain>
    </source>
</reference>
<accession>C8XK61</accession>
<dbReference type="InterPro" id="IPR043130">
    <property type="entry name" value="CDP-OH_PTrfase_TM_dom"/>
</dbReference>
<dbReference type="RefSeq" id="WP_012814219.1">
    <property type="nucleotide sequence ID" value="NC_013235.1"/>
</dbReference>
<feature type="transmembrane region" description="Helical" evidence="3">
    <location>
        <begin position="153"/>
        <end position="172"/>
    </location>
</feature>
<dbReference type="EMBL" id="CP001737">
    <property type="protein sequence ID" value="ACV76744.1"/>
    <property type="molecule type" value="Genomic_DNA"/>
</dbReference>
<dbReference type="Pfam" id="PF01066">
    <property type="entry name" value="CDP-OH_P_transf"/>
    <property type="match status" value="1"/>
</dbReference>
<gene>
    <name evidence="4" type="ordered locus">Namu_0314</name>
</gene>
<keyword evidence="5" id="KW-1185">Reference proteome</keyword>
<dbReference type="STRING" id="479431.Namu_0314"/>
<dbReference type="InterPro" id="IPR000462">
    <property type="entry name" value="CDP-OH_P_trans"/>
</dbReference>
<feature type="transmembrane region" description="Helical" evidence="3">
    <location>
        <begin position="312"/>
        <end position="338"/>
    </location>
</feature>
<name>C8XK61_NAKMY</name>
<dbReference type="InterPro" id="IPR048254">
    <property type="entry name" value="CDP_ALCOHOL_P_TRANSF_CS"/>
</dbReference>
<comment type="similarity">
    <text evidence="2">Belongs to the CDP-alcohol phosphatidyltransferase class-I family.</text>
</comment>
<organism evidence="4 5">
    <name type="scientific">Nakamurella multipartita (strain ATCC 700099 / DSM 44233 / CIP 104796 / JCM 9543 / NBRC 105858 / Y-104)</name>
    <name type="common">Microsphaera multipartita</name>
    <dbReference type="NCBI Taxonomy" id="479431"/>
    <lineage>
        <taxon>Bacteria</taxon>
        <taxon>Bacillati</taxon>
        <taxon>Actinomycetota</taxon>
        <taxon>Actinomycetes</taxon>
        <taxon>Nakamurellales</taxon>
        <taxon>Nakamurellaceae</taxon>
        <taxon>Nakamurella</taxon>
    </lineage>
</organism>
<keyword evidence="1 2" id="KW-0808">Transferase</keyword>
<feature type="transmembrane region" description="Helical" evidence="3">
    <location>
        <begin position="184"/>
        <end position="204"/>
    </location>
</feature>
<keyword evidence="3" id="KW-1133">Transmembrane helix</keyword>
<feature type="transmembrane region" description="Helical" evidence="3">
    <location>
        <begin position="365"/>
        <end position="389"/>
    </location>
</feature>
<keyword evidence="3" id="KW-0812">Transmembrane</keyword>
<dbReference type="PROSITE" id="PS00379">
    <property type="entry name" value="CDP_ALCOHOL_P_TRANSF"/>
    <property type="match status" value="1"/>
</dbReference>
<evidence type="ECO:0000256" key="3">
    <source>
        <dbReference type="SAM" id="Phobius"/>
    </source>
</evidence>
<dbReference type="OrthoDB" id="1376015at2"/>
<proteinExistence type="inferred from homology"/>
<dbReference type="InterPro" id="IPR017850">
    <property type="entry name" value="Alkaline_phosphatase_core_sf"/>
</dbReference>
<evidence type="ECO:0000313" key="5">
    <source>
        <dbReference type="Proteomes" id="UP000002218"/>
    </source>
</evidence>
<evidence type="ECO:0000256" key="1">
    <source>
        <dbReference type="ARBA" id="ARBA00022679"/>
    </source>
</evidence>
<feature type="transmembrane region" description="Helical" evidence="3">
    <location>
        <begin position="287"/>
        <end position="305"/>
    </location>
</feature>